<protein>
    <recommendedName>
        <fullName evidence="2">SWIM-type domain-containing protein</fullName>
    </recommendedName>
</protein>
<organism evidence="3 4">
    <name type="scientific">Arachis hypogaea</name>
    <name type="common">Peanut</name>
    <dbReference type="NCBI Taxonomy" id="3818"/>
    <lineage>
        <taxon>Eukaryota</taxon>
        <taxon>Viridiplantae</taxon>
        <taxon>Streptophyta</taxon>
        <taxon>Embryophyta</taxon>
        <taxon>Tracheophyta</taxon>
        <taxon>Spermatophyta</taxon>
        <taxon>Magnoliopsida</taxon>
        <taxon>eudicotyledons</taxon>
        <taxon>Gunneridae</taxon>
        <taxon>Pentapetalae</taxon>
        <taxon>rosids</taxon>
        <taxon>fabids</taxon>
        <taxon>Fabales</taxon>
        <taxon>Fabaceae</taxon>
        <taxon>Papilionoideae</taxon>
        <taxon>50 kb inversion clade</taxon>
        <taxon>dalbergioids sensu lato</taxon>
        <taxon>Dalbergieae</taxon>
        <taxon>Pterocarpus clade</taxon>
        <taxon>Arachis</taxon>
    </lineage>
</organism>
<dbReference type="AlphaFoldDB" id="A0A444YU93"/>
<evidence type="ECO:0000313" key="4">
    <source>
        <dbReference type="Proteomes" id="UP000289738"/>
    </source>
</evidence>
<evidence type="ECO:0000259" key="2">
    <source>
        <dbReference type="PROSITE" id="PS50966"/>
    </source>
</evidence>
<sequence length="220" mass="25780">MEFSSREAVIKAMKDYTIHRESNFLNKLKAPIFENGSRVRDVLSAITRRTSGNIQVTYFDGHNVALEAREMPNGVEYAIDLHRQHCDCGEFQVNRLPCRHVFACCANQWLDWQLARLRLLRNPTTWLVYHGPRFVDNSFLRRIAKARPRITRFLNEMDTRMLRGLKRCKQCEPRATTIADVVNNSTWWCKCRSDHPIELLLLLHFVCHILLAHFVCDVIV</sequence>
<feature type="domain" description="SWIM-type" evidence="2">
    <location>
        <begin position="77"/>
        <end position="109"/>
    </location>
</feature>
<reference evidence="3 4" key="1">
    <citation type="submission" date="2019-01" db="EMBL/GenBank/DDBJ databases">
        <title>Sequencing of cultivated peanut Arachis hypogaea provides insights into genome evolution and oil improvement.</title>
        <authorList>
            <person name="Chen X."/>
        </authorList>
    </citation>
    <scope>NUCLEOTIDE SEQUENCE [LARGE SCALE GENOMIC DNA]</scope>
    <source>
        <strain evidence="4">cv. Fuhuasheng</strain>
        <tissue evidence="3">Leaves</tissue>
    </source>
</reference>
<dbReference type="GO" id="GO:0008270">
    <property type="term" value="F:zinc ion binding"/>
    <property type="evidence" value="ECO:0007669"/>
    <property type="project" value="UniProtKB-KW"/>
</dbReference>
<keyword evidence="4" id="KW-1185">Reference proteome</keyword>
<keyword evidence="1" id="KW-0863">Zinc-finger</keyword>
<evidence type="ECO:0000256" key="1">
    <source>
        <dbReference type="PROSITE-ProRule" id="PRU00325"/>
    </source>
</evidence>
<dbReference type="EMBL" id="SDMP01000016">
    <property type="protein sequence ID" value="RYR05497.1"/>
    <property type="molecule type" value="Genomic_DNA"/>
</dbReference>
<keyword evidence="1" id="KW-0862">Zinc</keyword>
<evidence type="ECO:0000313" key="3">
    <source>
        <dbReference type="EMBL" id="RYR05497.1"/>
    </source>
</evidence>
<name>A0A444YU93_ARAHY</name>
<dbReference type="Pfam" id="PF04434">
    <property type="entry name" value="SWIM"/>
    <property type="match status" value="1"/>
</dbReference>
<comment type="caution">
    <text evidence="3">The sequence shown here is derived from an EMBL/GenBank/DDBJ whole genome shotgun (WGS) entry which is preliminary data.</text>
</comment>
<dbReference type="Proteomes" id="UP000289738">
    <property type="component" value="Chromosome B06"/>
</dbReference>
<accession>A0A444YU93</accession>
<keyword evidence="1" id="KW-0479">Metal-binding</keyword>
<dbReference type="PROSITE" id="PS50966">
    <property type="entry name" value="ZF_SWIM"/>
    <property type="match status" value="1"/>
</dbReference>
<proteinExistence type="predicted"/>
<dbReference type="InterPro" id="IPR007527">
    <property type="entry name" value="Znf_SWIM"/>
</dbReference>
<gene>
    <name evidence="3" type="ORF">Ahy_B06g085357</name>
</gene>